<proteinExistence type="predicted"/>
<keyword evidence="2" id="KW-1185">Reference proteome</keyword>
<reference evidence="1 2" key="1">
    <citation type="journal article" date="2020" name="Phytopathology">
        <title>Genome Sequence Resources of Colletotrichum truncatum, C. plurivorum, C. musicola, and C. sojae: Four Species Pathogenic to Soybean (Glycine max).</title>
        <authorList>
            <person name="Rogerio F."/>
            <person name="Boufleur T.R."/>
            <person name="Ciampi-Guillardi M."/>
            <person name="Sukno S.A."/>
            <person name="Thon M.R."/>
            <person name="Massola Junior N.S."/>
            <person name="Baroncelli R."/>
        </authorList>
    </citation>
    <scope>NUCLEOTIDE SEQUENCE [LARGE SCALE GENOMIC DNA]</scope>
    <source>
        <strain evidence="1 2">CMES1059</strain>
    </source>
</reference>
<sequence>MAHFSRPIFYLLATFILFCGLSAALPSLTGDLEPRCWRKACDHCERWTVTVDHPGSCDKVNRDDFKVAVDSTFSLYSGNCRGQEAAFNTQAVPGIRGLACRVTINFPRGKKGVDWGGLIGSYLIGTRSWAVSGTQNSGSVHCAGACQW</sequence>
<organism evidence="1 2">
    <name type="scientific">Colletotrichum truncatum</name>
    <name type="common">Anthracnose fungus</name>
    <name type="synonym">Colletotrichum capsici</name>
    <dbReference type="NCBI Taxonomy" id="5467"/>
    <lineage>
        <taxon>Eukaryota</taxon>
        <taxon>Fungi</taxon>
        <taxon>Dikarya</taxon>
        <taxon>Ascomycota</taxon>
        <taxon>Pezizomycotina</taxon>
        <taxon>Sordariomycetes</taxon>
        <taxon>Hypocreomycetidae</taxon>
        <taxon>Glomerellales</taxon>
        <taxon>Glomerellaceae</taxon>
        <taxon>Colletotrichum</taxon>
        <taxon>Colletotrichum truncatum species complex</taxon>
    </lineage>
</organism>
<gene>
    <name evidence="1" type="ORF">CTRU02_201093</name>
</gene>
<accession>A0ACC3ZGZ9</accession>
<name>A0ACC3ZGZ9_COLTU</name>
<dbReference type="Proteomes" id="UP000805649">
    <property type="component" value="Unassembled WGS sequence"/>
</dbReference>
<dbReference type="EMBL" id="VUJX02000001">
    <property type="protein sequence ID" value="KAL0943207.1"/>
    <property type="molecule type" value="Genomic_DNA"/>
</dbReference>
<evidence type="ECO:0000313" key="1">
    <source>
        <dbReference type="EMBL" id="KAL0943207.1"/>
    </source>
</evidence>
<comment type="caution">
    <text evidence="1">The sequence shown here is derived from an EMBL/GenBank/DDBJ whole genome shotgun (WGS) entry which is preliminary data.</text>
</comment>
<protein>
    <submittedName>
        <fullName evidence="1">Uncharacterized protein</fullName>
    </submittedName>
</protein>
<evidence type="ECO:0000313" key="2">
    <source>
        <dbReference type="Proteomes" id="UP000805649"/>
    </source>
</evidence>